<dbReference type="PANTHER" id="PTHR30404">
    <property type="entry name" value="N-ACETYLMURAMOYL-L-ALANINE AMIDASE"/>
    <property type="match status" value="1"/>
</dbReference>
<gene>
    <name evidence="7" type="primary">amiC_2</name>
    <name evidence="7" type="ORF">NCTC12722_02439</name>
</gene>
<dbReference type="InterPro" id="IPR050695">
    <property type="entry name" value="N-acetylmuramoyl_amidase_3"/>
</dbReference>
<dbReference type="Pfam" id="PF01520">
    <property type="entry name" value="Amidase_3"/>
    <property type="match status" value="1"/>
</dbReference>
<dbReference type="CDD" id="cd02696">
    <property type="entry name" value="MurNAc-LAA"/>
    <property type="match status" value="1"/>
</dbReference>
<dbReference type="AlphaFoldDB" id="A0A380W8E9"/>
<reference evidence="7 8" key="1">
    <citation type="submission" date="2018-06" db="EMBL/GenBank/DDBJ databases">
        <authorList>
            <consortium name="Pathogen Informatics"/>
            <person name="Doyle S."/>
        </authorList>
    </citation>
    <scope>NUCLEOTIDE SEQUENCE [LARGE SCALE GENOMIC DNA]</scope>
    <source>
        <strain evidence="7 8">NCTC12722</strain>
    </source>
</reference>
<dbReference type="GO" id="GO:0009253">
    <property type="term" value="P:peptidoglycan catabolic process"/>
    <property type="evidence" value="ECO:0007669"/>
    <property type="project" value="InterPro"/>
</dbReference>
<dbReference type="GO" id="GO:0030288">
    <property type="term" value="C:outer membrane-bounded periplasmic space"/>
    <property type="evidence" value="ECO:0007669"/>
    <property type="project" value="TreeGrafter"/>
</dbReference>
<feature type="domain" description="MurNAc-LAA" evidence="6">
    <location>
        <begin position="258"/>
        <end position="414"/>
    </location>
</feature>
<dbReference type="SMART" id="SM00646">
    <property type="entry name" value="Ami_3"/>
    <property type="match status" value="1"/>
</dbReference>
<dbReference type="Gene3D" id="3.40.630.40">
    <property type="entry name" value="Zn-dependent exopeptidases"/>
    <property type="match status" value="1"/>
</dbReference>
<feature type="signal peptide" evidence="5">
    <location>
        <begin position="1"/>
        <end position="20"/>
    </location>
</feature>
<feature type="region of interest" description="Disordered" evidence="4">
    <location>
        <begin position="158"/>
        <end position="195"/>
    </location>
</feature>
<evidence type="ECO:0000256" key="4">
    <source>
        <dbReference type="SAM" id="MobiDB-lite"/>
    </source>
</evidence>
<protein>
    <recommendedName>
        <fullName evidence="2">N-acetylmuramoyl-L-alanine amidase</fullName>
        <ecNumber evidence="2">3.5.1.28</ecNumber>
    </recommendedName>
</protein>
<keyword evidence="5" id="KW-0732">Signal</keyword>
<dbReference type="OrthoDB" id="9806267at2"/>
<evidence type="ECO:0000313" key="8">
    <source>
        <dbReference type="Proteomes" id="UP000254343"/>
    </source>
</evidence>
<dbReference type="EMBL" id="UIGB01000001">
    <property type="protein sequence ID" value="SUU85228.1"/>
    <property type="molecule type" value="Genomic_DNA"/>
</dbReference>
<dbReference type="Proteomes" id="UP000254343">
    <property type="component" value="Unassembled WGS sequence"/>
</dbReference>
<evidence type="ECO:0000259" key="6">
    <source>
        <dbReference type="SMART" id="SM00646"/>
    </source>
</evidence>
<comment type="catalytic activity">
    <reaction evidence="1">
        <text>Hydrolyzes the link between N-acetylmuramoyl residues and L-amino acid residues in certain cell-wall glycopeptides.</text>
        <dbReference type="EC" id="3.5.1.28"/>
    </reaction>
</comment>
<sequence>MKSWTKIRVLQAATAGFAWAALSGTPAAHAVESVPARPEVAASLPVASDARVAGDERQSRFILDLDRKVDVHAFVLANPYRVVLDIPQIAFRLPEGSGKTGRGLVRAFRYGMVMPGASRIVMDLTGPAKIDKAYAMEAANGQPARLVVELAASDAETVKRETRQDTTQGLRPTVVADADPNAKIPPQDTKHEDSRPVIVLDPGHGGIDNGTMAPTGENEKDLVLAFAKSLRQQIEKSGKYRVLMTRDDDTFIPLGERVKFAREHAAALFVSIHADALPRAEGDAQGATIYTLSDRASDIEAEKLAESENKADAIAGIDLTEEPTEVADILIDLTQRETRAFSSRFAKTLMHEMKTVARMHKHPLKSAGFRVLKAHDVPSVLVELGYVSNKGDLHNLVSDNWREKTASSVSAAISAFFSPSGGAPATRMSAGPSTSTKP</sequence>
<dbReference type="InterPro" id="IPR002508">
    <property type="entry name" value="MurNAc-LAA_cat"/>
</dbReference>
<dbReference type="Pfam" id="PF11741">
    <property type="entry name" value="AMIN"/>
    <property type="match status" value="1"/>
</dbReference>
<dbReference type="Gene3D" id="2.60.40.3500">
    <property type="match status" value="1"/>
</dbReference>
<evidence type="ECO:0000256" key="2">
    <source>
        <dbReference type="ARBA" id="ARBA00011901"/>
    </source>
</evidence>
<dbReference type="PANTHER" id="PTHR30404:SF0">
    <property type="entry name" value="N-ACETYLMURAMOYL-L-ALANINE AMIDASE AMIC"/>
    <property type="match status" value="1"/>
</dbReference>
<evidence type="ECO:0000256" key="5">
    <source>
        <dbReference type="SAM" id="SignalP"/>
    </source>
</evidence>
<organism evidence="7 8">
    <name type="scientific">Afipia felis</name>
    <name type="common">Cat scratch disease bacillus</name>
    <dbReference type="NCBI Taxonomy" id="1035"/>
    <lineage>
        <taxon>Bacteria</taxon>
        <taxon>Pseudomonadati</taxon>
        <taxon>Pseudomonadota</taxon>
        <taxon>Alphaproteobacteria</taxon>
        <taxon>Hyphomicrobiales</taxon>
        <taxon>Nitrobacteraceae</taxon>
        <taxon>Afipia</taxon>
    </lineage>
</organism>
<dbReference type="EC" id="3.5.1.28" evidence="2"/>
<feature type="chain" id="PRO_5016739665" description="N-acetylmuramoyl-L-alanine amidase" evidence="5">
    <location>
        <begin position="21"/>
        <end position="438"/>
    </location>
</feature>
<evidence type="ECO:0000256" key="3">
    <source>
        <dbReference type="ARBA" id="ARBA00022801"/>
    </source>
</evidence>
<dbReference type="SUPFAM" id="SSF53187">
    <property type="entry name" value="Zn-dependent exopeptidases"/>
    <property type="match status" value="1"/>
</dbReference>
<dbReference type="InterPro" id="IPR021731">
    <property type="entry name" value="AMIN_dom"/>
</dbReference>
<proteinExistence type="predicted"/>
<keyword evidence="3 7" id="KW-0378">Hydrolase</keyword>
<evidence type="ECO:0000313" key="7">
    <source>
        <dbReference type="EMBL" id="SUU85228.1"/>
    </source>
</evidence>
<dbReference type="RefSeq" id="WP_002716054.1">
    <property type="nucleotide sequence ID" value="NZ_UFSI01000001.1"/>
</dbReference>
<evidence type="ECO:0000256" key="1">
    <source>
        <dbReference type="ARBA" id="ARBA00001561"/>
    </source>
</evidence>
<name>A0A380W8E9_AFIFE</name>
<dbReference type="GO" id="GO:0008745">
    <property type="term" value="F:N-acetylmuramoyl-L-alanine amidase activity"/>
    <property type="evidence" value="ECO:0007669"/>
    <property type="project" value="UniProtKB-EC"/>
</dbReference>
<accession>A0A380W8E9</accession>